<dbReference type="PANTHER" id="PTHR12815">
    <property type="entry name" value="SORTING AND ASSEMBLY MACHINERY SAMM50 PROTEIN FAMILY MEMBER"/>
    <property type="match status" value="1"/>
</dbReference>
<dbReference type="NCBIfam" id="TIGR03303">
    <property type="entry name" value="OM_YaeT"/>
    <property type="match status" value="1"/>
</dbReference>
<dbReference type="PIRSF" id="PIRSF006076">
    <property type="entry name" value="OM_assembly_OMP85"/>
    <property type="match status" value="1"/>
</dbReference>
<keyword evidence="5 8" id="KW-0677">Repeat</keyword>
<dbReference type="GO" id="GO:0009279">
    <property type="term" value="C:cell outer membrane"/>
    <property type="evidence" value="ECO:0007669"/>
    <property type="project" value="UniProtKB-SubCell"/>
</dbReference>
<dbReference type="GO" id="GO:0043165">
    <property type="term" value="P:Gram-negative-bacterium-type cell outer membrane assembly"/>
    <property type="evidence" value="ECO:0007669"/>
    <property type="project" value="UniProtKB-UniRule"/>
</dbReference>
<dbReference type="HAMAP" id="MF_01430">
    <property type="entry name" value="OM_assembly_BamA"/>
    <property type="match status" value="1"/>
</dbReference>
<name>A0A6N8TC66_SHIZO</name>
<organism evidence="11 12">
    <name type="scientific">Shinella zoogloeoides</name>
    <name type="common">Crabtreella saccharophila</name>
    <dbReference type="NCBI Taxonomy" id="352475"/>
    <lineage>
        <taxon>Bacteria</taxon>
        <taxon>Pseudomonadati</taxon>
        <taxon>Pseudomonadota</taxon>
        <taxon>Alphaproteobacteria</taxon>
        <taxon>Hyphomicrobiales</taxon>
        <taxon>Rhizobiaceae</taxon>
        <taxon>Shinella</taxon>
    </lineage>
</organism>
<evidence type="ECO:0000256" key="8">
    <source>
        <dbReference type="HAMAP-Rule" id="MF_01430"/>
    </source>
</evidence>
<gene>
    <name evidence="8 11" type="primary">bamA</name>
    <name evidence="11" type="ORF">GR156_00640</name>
</gene>
<evidence type="ECO:0000256" key="3">
    <source>
        <dbReference type="ARBA" id="ARBA00022692"/>
    </source>
</evidence>
<keyword evidence="7 8" id="KW-0998">Cell outer membrane</keyword>
<feature type="domain" description="POTRA" evidence="10">
    <location>
        <begin position="39"/>
        <end position="106"/>
    </location>
</feature>
<feature type="domain" description="POTRA" evidence="10">
    <location>
        <begin position="187"/>
        <end position="275"/>
    </location>
</feature>
<keyword evidence="4 8" id="KW-0732">Signal</keyword>
<dbReference type="InterPro" id="IPR010827">
    <property type="entry name" value="BamA/TamA_POTRA"/>
</dbReference>
<dbReference type="InterPro" id="IPR034746">
    <property type="entry name" value="POTRA"/>
</dbReference>
<evidence type="ECO:0000313" key="12">
    <source>
        <dbReference type="Proteomes" id="UP000440304"/>
    </source>
</evidence>
<comment type="function">
    <text evidence="8">Part of the outer membrane protein assembly complex, which is involved in assembly and insertion of beta-barrel proteins into the outer membrane.</text>
</comment>
<keyword evidence="2 8" id="KW-1134">Transmembrane beta strand</keyword>
<evidence type="ECO:0000256" key="2">
    <source>
        <dbReference type="ARBA" id="ARBA00022452"/>
    </source>
</evidence>
<evidence type="ECO:0000256" key="1">
    <source>
        <dbReference type="ARBA" id="ARBA00004370"/>
    </source>
</evidence>
<dbReference type="Gene3D" id="3.10.20.310">
    <property type="entry name" value="membrane protein fhac"/>
    <property type="match status" value="5"/>
</dbReference>
<dbReference type="Proteomes" id="UP000440304">
    <property type="component" value="Unassembled WGS sequence"/>
</dbReference>
<keyword evidence="3 8" id="KW-0812">Transmembrane</keyword>
<feature type="domain" description="POTRA" evidence="10">
    <location>
        <begin position="360"/>
        <end position="431"/>
    </location>
</feature>
<dbReference type="PANTHER" id="PTHR12815:SF23">
    <property type="entry name" value="OUTER MEMBRANE PROTEIN ASSEMBLY FACTOR BAMA"/>
    <property type="match status" value="1"/>
</dbReference>
<dbReference type="GO" id="GO:0051205">
    <property type="term" value="P:protein insertion into membrane"/>
    <property type="evidence" value="ECO:0007669"/>
    <property type="project" value="UniProtKB-UniRule"/>
</dbReference>
<dbReference type="OrthoDB" id="9803054at2"/>
<dbReference type="Pfam" id="PF01103">
    <property type="entry name" value="Omp85"/>
    <property type="match status" value="1"/>
</dbReference>
<dbReference type="PROSITE" id="PS51779">
    <property type="entry name" value="POTRA"/>
    <property type="match status" value="4"/>
</dbReference>
<accession>A0A6N8TC66</accession>
<dbReference type="EMBL" id="WUML01000001">
    <property type="protein sequence ID" value="MXN98793.1"/>
    <property type="molecule type" value="Genomic_DNA"/>
</dbReference>
<feature type="signal peptide" evidence="8">
    <location>
        <begin position="1"/>
        <end position="28"/>
    </location>
</feature>
<dbReference type="InterPro" id="IPR039910">
    <property type="entry name" value="D15-like"/>
</dbReference>
<evidence type="ECO:0000256" key="5">
    <source>
        <dbReference type="ARBA" id="ARBA00022737"/>
    </source>
</evidence>
<comment type="similarity">
    <text evidence="8">Belongs to the BamA family.</text>
</comment>
<dbReference type="InterPro" id="IPR023707">
    <property type="entry name" value="OM_assembly_BamA"/>
</dbReference>
<reference evidence="11 12" key="1">
    <citation type="submission" date="2019-12" db="EMBL/GenBank/DDBJ databases">
        <title>Shinella granuli gen. nov., sp. nov., and proposal of the reclassification of Zoogloea ramigera ATCC 19623 as Shinella zoogloeoides sp. nov.</title>
        <authorList>
            <person name="Gao J."/>
        </authorList>
    </citation>
    <scope>NUCLEOTIDE SEQUENCE [LARGE SCALE GENOMIC DNA]</scope>
    <source>
        <strain evidence="11 12">DSM 287</strain>
    </source>
</reference>
<protein>
    <recommendedName>
        <fullName evidence="8 9">Outer membrane protein assembly factor BamA</fullName>
    </recommendedName>
</protein>
<dbReference type="InterPro" id="IPR000184">
    <property type="entry name" value="Bac_surfAg_D15"/>
</dbReference>
<evidence type="ECO:0000313" key="11">
    <source>
        <dbReference type="EMBL" id="MXN98793.1"/>
    </source>
</evidence>
<keyword evidence="6 8" id="KW-0472">Membrane</keyword>
<evidence type="ECO:0000256" key="7">
    <source>
        <dbReference type="ARBA" id="ARBA00023237"/>
    </source>
</evidence>
<feature type="chain" id="PRO_5027182838" description="Outer membrane protein assembly factor BamA" evidence="8">
    <location>
        <begin position="29"/>
        <end position="782"/>
    </location>
</feature>
<evidence type="ECO:0000256" key="6">
    <source>
        <dbReference type="ARBA" id="ARBA00023136"/>
    </source>
</evidence>
<proteinExistence type="inferred from homology"/>
<dbReference type="Pfam" id="PF07244">
    <property type="entry name" value="POTRA"/>
    <property type="match status" value="5"/>
</dbReference>
<dbReference type="RefSeq" id="WP_160784267.1">
    <property type="nucleotide sequence ID" value="NZ_CP086610.1"/>
</dbReference>
<dbReference type="AlphaFoldDB" id="A0A6N8TC66"/>
<comment type="subcellular location">
    <subcellularLocation>
        <location evidence="8">Cell outer membrane</location>
    </subcellularLocation>
    <subcellularLocation>
        <location evidence="1">Membrane</location>
    </subcellularLocation>
</comment>
<comment type="caution">
    <text evidence="11">The sequence shown here is derived from an EMBL/GenBank/DDBJ whole genome shotgun (WGS) entry which is preliminary data.</text>
</comment>
<evidence type="ECO:0000256" key="9">
    <source>
        <dbReference type="NCBIfam" id="TIGR03303"/>
    </source>
</evidence>
<dbReference type="Gene3D" id="2.40.160.50">
    <property type="entry name" value="membrane protein fhac: a member of the omp85/tpsb transporter family"/>
    <property type="match status" value="1"/>
</dbReference>
<sequence precursor="true">MKAGSNFLNAVSAVALSASMVVTGGSFATLVSATRAEAAVVNRIQVSGADRVSAETVKANISIQPGKTFSNADIDESVRRLYATGYFSDVKVSVSGGTLVVVVNENQLINAVVINGNRKIKDDKLEAVIRSRAQGPFSETAIEADKQAIRDAYAAIGRSDATVTTQTYPLGNGRVNLAFVVDEGDRTKISQINFVGNEAFSNGRLRSVILTKKSNFLSFLTRKDVYSEDKLRADEEALRQFYFNNGFADFRVISAEAVLDEASNEYVVTFTVEEGQRYNFGDVNVESTVEGLDSEELKGLIESRPGKVYRAKDVQDTMSEISQRVAAKGYPFARVTPRGNRDLGNGTIAVDYLVDQGERAYVERIEIRGNTRTRDFVIRREFDIGEGDAFNQEVITRAKRRLEALGFFSSVNITTAPGSQSDRVVLVVDVQDQSTGSFGIGAGYETGSNGGIKLEASIEEKNFLGRGQYIRIAAGGGKNSRDYSLSFTEPYFLGYRLAAGFDIFKNEDTSEDYYNVDTQGFSLRVTAPITEDLSTTLRYNYTELDYSAGVANEPYISTPYWTVVGQSPLVRSSISHSVTFDTIDDKTLPRDGIFAQVTQEFAGLGGDSDFYKLSGKARYFHMLLEDADVIGSISVAGGHIWGTGDETKVYDQFKLSGADIRGFESGGIGPRAKKGKMADYDSIGGTTYFTVSAEASFPLPIVPRDSGFRGAIFADAGTLYGNDAFTGSDKVVGTSASLRASVGASIIWASPFGPLRFDYAVPLKKEDFDEVQRFKFGIATQF</sequence>
<evidence type="ECO:0000259" key="10">
    <source>
        <dbReference type="PROSITE" id="PS51779"/>
    </source>
</evidence>
<comment type="subunit">
    <text evidence="8">Part of the Bam complex.</text>
</comment>
<evidence type="ECO:0000256" key="4">
    <source>
        <dbReference type="ARBA" id="ARBA00022729"/>
    </source>
</evidence>
<feature type="domain" description="POTRA" evidence="10">
    <location>
        <begin position="107"/>
        <end position="184"/>
    </location>
</feature>